<evidence type="ECO:0000313" key="3">
    <source>
        <dbReference type="EMBL" id="KAG2387601.1"/>
    </source>
</evidence>
<dbReference type="EMBL" id="PYSW02000012">
    <property type="protein sequence ID" value="KAG2387601.1"/>
    <property type="molecule type" value="Genomic_DNA"/>
</dbReference>
<comment type="caution">
    <text evidence="3">The sequence shown here is derived from an EMBL/GenBank/DDBJ whole genome shotgun (WGS) entry which is preliminary data.</text>
</comment>
<keyword evidence="1" id="KW-0732">Signal</keyword>
<dbReference type="InterPro" id="IPR004094">
    <property type="entry name" value="Antistasin-like"/>
</dbReference>
<dbReference type="AlphaFoldDB" id="A0AA88GSK3"/>
<evidence type="ECO:0000256" key="1">
    <source>
        <dbReference type="SAM" id="SignalP"/>
    </source>
</evidence>
<evidence type="ECO:0000259" key="2">
    <source>
        <dbReference type="PROSITE" id="PS51252"/>
    </source>
</evidence>
<feature type="chain" id="PRO_5041681163" description="Antistasin-like domain-containing protein" evidence="1">
    <location>
        <begin position="30"/>
        <end position="1001"/>
    </location>
</feature>
<organism evidence="3 4">
    <name type="scientific">Naegleria lovaniensis</name>
    <name type="common">Amoeba</name>
    <dbReference type="NCBI Taxonomy" id="51637"/>
    <lineage>
        <taxon>Eukaryota</taxon>
        <taxon>Discoba</taxon>
        <taxon>Heterolobosea</taxon>
        <taxon>Tetramitia</taxon>
        <taxon>Eutetramitia</taxon>
        <taxon>Vahlkampfiidae</taxon>
        <taxon>Naegleria</taxon>
    </lineage>
</organism>
<dbReference type="PROSITE" id="PS51252">
    <property type="entry name" value="ANTISTASIN"/>
    <property type="match status" value="1"/>
</dbReference>
<dbReference type="Proteomes" id="UP000816034">
    <property type="component" value="Unassembled WGS sequence"/>
</dbReference>
<accession>A0AA88GSK3</accession>
<reference evidence="3 4" key="1">
    <citation type="journal article" date="2018" name="BMC Genomics">
        <title>The genome of Naegleria lovaniensis, the basis for a comparative approach to unravel pathogenicity factors of the human pathogenic amoeba N. fowleri.</title>
        <authorList>
            <person name="Liechti N."/>
            <person name="Schurch N."/>
            <person name="Bruggmann R."/>
            <person name="Wittwer M."/>
        </authorList>
    </citation>
    <scope>NUCLEOTIDE SEQUENCE [LARGE SCALE GENOMIC DNA]</scope>
    <source>
        <strain evidence="3 4">ATCC 30569</strain>
    </source>
</reference>
<keyword evidence="4" id="KW-1185">Reference proteome</keyword>
<sequence>MRDHHLKIKYFTLLLASLLLILFGQIVLSQSSLTDPLSAGSENPAYFDGQPVNDNAPSDFNPCLGITCECGTVQVVNGKCICPTCPSECPSGPKDCNAECAAAGLLLESISKDSLGCDQCKCKCKTQDQVCPPIGSCESGLYDISYGIVGGISGCISNCTCKPPVIPCVNETKCDQCNPVLGYNLVLNQTTGCNQCSCKTCPILDCSKSCLYGFTLSDSGLGDGCQVCKCTCPPLPKCDAICPYGFTVGKDTKGCDVCTCTPPPPCIPDEKCGRAQCPYGGVIKPDQYNCPKCTCLNCDNAPRTPCEDPAICPYGYTNTTKVLPNGAECPSCECNRCPPIDESCSSKCPYGGSNVLDPSTQCTVCKCNPCNPTPPNCQLVCGNKLNHTYDQTSDGCPVCKCLTCPPLDCDSIQCPFGYQYQFDDNTGCRKCVCNQPPTCPPTPPSCDSLNCPNNIYHYVKDTKGCPQCKCNDTTCPTPEPDCMAICKYGVAEVSYDSNKCKQCKCLDIKCPPVKCTDVCGSLGVKEQSVDANGCVKCTCNSPPQCTDDDCKVTCGDMTYVTYKDNYNCTKCKCIKPPCSAVVDCHSICGADGFEIIKDPNGCDQCKCKSKPVIECPPMPDCNERCGGAQYFEKVAVDKNGCNYCQCKNCIFCKCCKSKKITVPVVKHVPQRIYVPYTVWYDPCCKSNVHTSEEVKQIIEKRYNYILVVRKKITIYRRILVQLRVILKQLLVKNKISPEMFKKADEMARKRKKRLEEQIQDENICLVALDHNIKAVLKLITQLGFDTHAPAVCVYIAGFKRCGLRPSFVSEISSSYLKDGIFTKVIYTKIPTSVSDVKKDLASSTVKFTRRATTWKIQVIKLHRRVRSAVWKTVIKQLAQSNKKVSKMIRKVLKIMKKDKNNFDKVARILKNKKEKRALIRKILMRRFKSQVVDTARAALASAEIKQLNEQFKPSSTERVVATRVTHEILYLPKDILSANDEVLKSLLAQKYVFTPDAEKQD</sequence>
<feature type="signal peptide" evidence="1">
    <location>
        <begin position="1"/>
        <end position="29"/>
    </location>
</feature>
<name>A0AA88GSK3_NAELO</name>
<dbReference type="GeneID" id="68093651"/>
<gene>
    <name evidence="3" type="ORF">C9374_001195</name>
</gene>
<dbReference type="RefSeq" id="XP_044551593.1">
    <property type="nucleotide sequence ID" value="XM_044687660.1"/>
</dbReference>
<protein>
    <recommendedName>
        <fullName evidence="2">Antistasin-like domain-containing protein</fullName>
    </recommendedName>
</protein>
<feature type="domain" description="Antistasin-like" evidence="2">
    <location>
        <begin position="232"/>
        <end position="260"/>
    </location>
</feature>
<evidence type="ECO:0000313" key="4">
    <source>
        <dbReference type="Proteomes" id="UP000816034"/>
    </source>
</evidence>
<dbReference type="GO" id="GO:0004867">
    <property type="term" value="F:serine-type endopeptidase inhibitor activity"/>
    <property type="evidence" value="ECO:0007669"/>
    <property type="project" value="InterPro"/>
</dbReference>
<proteinExistence type="predicted"/>